<evidence type="ECO:0000256" key="6">
    <source>
        <dbReference type="ARBA" id="ARBA00023136"/>
    </source>
</evidence>
<evidence type="ECO:0000256" key="3">
    <source>
        <dbReference type="ARBA" id="ARBA00022516"/>
    </source>
</evidence>
<reference evidence="13 14" key="1">
    <citation type="submission" date="2019-12" db="EMBL/GenBank/DDBJ databases">
        <title>Genomic-based taxomic classification of the family Erythrobacteraceae.</title>
        <authorList>
            <person name="Xu L."/>
        </authorList>
    </citation>
    <scope>NUCLEOTIDE SEQUENCE [LARGE SCALE GENOMIC DNA]</scope>
    <source>
        <strain evidence="13 14">SW-109</strain>
    </source>
</reference>
<dbReference type="AlphaFoldDB" id="A0A6I4V4C4"/>
<keyword evidence="8 12" id="KW-0594">Phospholipid biosynthesis</keyword>
<sequence length="292" mass="31968">MSSPFIWLQHIAPQHILTKIAGKFARSESAWLRDRMIRRFIKTYNVDMAQADRPEGEYRSFNDFFTRALKPGSRPLADGTQRVLCPADGAVSQLGKIEQGRIVQAKGQSYTAAELLGGDEELAKKFEGGSFITIYLSPSDYHRVHMPAAGTLDHTTYIPGDLFSVNTATAQSVPRLFSRNERLSCVFDTPRGAVASVMVGAMIVASIETVWGGLVQPHGKKVIRTDFARAGKDAPRFAAGDEMGRFLLGSTVILLFEPGTVEWSEGLEPLTVVRMGQSLGKFTRQAAENASA</sequence>
<feature type="modified residue" description="Pyruvic acid (Ser); by autocatalysis" evidence="12">
    <location>
        <position position="250"/>
    </location>
</feature>
<feature type="active site" description="Charge relay system; for autoendoproteolytic cleavage activity" evidence="12">
    <location>
        <position position="250"/>
    </location>
</feature>
<comment type="catalytic activity">
    <reaction evidence="12">
        <text>a 1,2-diacyl-sn-glycero-3-phospho-L-serine + H(+) = a 1,2-diacyl-sn-glycero-3-phosphoethanolamine + CO2</text>
        <dbReference type="Rhea" id="RHEA:20828"/>
        <dbReference type="ChEBI" id="CHEBI:15378"/>
        <dbReference type="ChEBI" id="CHEBI:16526"/>
        <dbReference type="ChEBI" id="CHEBI:57262"/>
        <dbReference type="ChEBI" id="CHEBI:64612"/>
        <dbReference type="EC" id="4.1.1.65"/>
    </reaction>
</comment>
<protein>
    <recommendedName>
        <fullName evidence="12">Phosphatidylserine decarboxylase proenzyme</fullName>
        <ecNumber evidence="12">4.1.1.65</ecNumber>
    </recommendedName>
    <component>
        <recommendedName>
            <fullName evidence="12">Phosphatidylserine decarboxylase alpha chain</fullName>
        </recommendedName>
    </component>
    <component>
        <recommendedName>
            <fullName evidence="12">Phosphatidylserine decarboxylase beta chain</fullName>
        </recommendedName>
    </component>
</protein>
<keyword evidence="4 12" id="KW-0210">Decarboxylase</keyword>
<comment type="pathway">
    <text evidence="12">Phospholipid metabolism; phosphatidylethanolamine biosynthesis; phosphatidylethanolamine from CDP-diacylglycerol: step 2/2.</text>
</comment>
<dbReference type="PANTHER" id="PTHR10067">
    <property type="entry name" value="PHOSPHATIDYLSERINE DECARBOXYLASE"/>
    <property type="match status" value="1"/>
</dbReference>
<name>A0A6I4V4C4_9SPHN</name>
<evidence type="ECO:0000256" key="5">
    <source>
        <dbReference type="ARBA" id="ARBA00023098"/>
    </source>
</evidence>
<dbReference type="RefSeq" id="WP_160730952.1">
    <property type="nucleotide sequence ID" value="NZ_WTYP01000002.1"/>
</dbReference>
<keyword evidence="11 12" id="KW-0670">Pyruvate</keyword>
<keyword evidence="2 12" id="KW-1003">Cell membrane</keyword>
<dbReference type="UniPathway" id="UPA00558">
    <property type="reaction ID" value="UER00616"/>
</dbReference>
<keyword evidence="9 12" id="KW-0456">Lyase</keyword>
<feature type="active site" description="Charge relay system; for autoendoproteolytic cleavage activity" evidence="12">
    <location>
        <position position="145"/>
    </location>
</feature>
<organism evidence="13 14">
    <name type="scientific">Pontixanthobacter luteolus</name>
    <dbReference type="NCBI Taxonomy" id="295089"/>
    <lineage>
        <taxon>Bacteria</taxon>
        <taxon>Pseudomonadati</taxon>
        <taxon>Pseudomonadota</taxon>
        <taxon>Alphaproteobacteria</taxon>
        <taxon>Sphingomonadales</taxon>
        <taxon>Erythrobacteraceae</taxon>
        <taxon>Pontixanthobacter</taxon>
    </lineage>
</organism>
<evidence type="ECO:0000256" key="2">
    <source>
        <dbReference type="ARBA" id="ARBA00022475"/>
    </source>
</evidence>
<feature type="site" description="Cleavage (non-hydrolytic); by autocatalysis" evidence="12">
    <location>
        <begin position="249"/>
        <end position="250"/>
    </location>
</feature>
<dbReference type="InterPro" id="IPR003817">
    <property type="entry name" value="PS_Dcarbxylase"/>
</dbReference>
<dbReference type="GO" id="GO:0005886">
    <property type="term" value="C:plasma membrane"/>
    <property type="evidence" value="ECO:0007669"/>
    <property type="project" value="UniProtKB-SubCell"/>
</dbReference>
<keyword evidence="10 12" id="KW-1208">Phospholipid metabolism</keyword>
<feature type="chain" id="PRO_5026401042" description="Phosphatidylserine decarboxylase beta chain" evidence="12">
    <location>
        <begin position="1"/>
        <end position="249"/>
    </location>
</feature>
<dbReference type="Proteomes" id="UP000471435">
    <property type="component" value="Unassembled WGS sequence"/>
</dbReference>
<comment type="caution">
    <text evidence="13">The sequence shown here is derived from an EMBL/GenBank/DDBJ whole genome shotgun (WGS) entry which is preliminary data.</text>
</comment>
<evidence type="ECO:0000256" key="12">
    <source>
        <dbReference type="HAMAP-Rule" id="MF_00662"/>
    </source>
</evidence>
<dbReference type="EC" id="4.1.1.65" evidence="12"/>
<dbReference type="Pfam" id="PF02666">
    <property type="entry name" value="PS_Dcarbxylase"/>
    <property type="match status" value="1"/>
</dbReference>
<evidence type="ECO:0000256" key="9">
    <source>
        <dbReference type="ARBA" id="ARBA00023239"/>
    </source>
</evidence>
<keyword evidence="6 12" id="KW-0472">Membrane</keyword>
<comment type="PTM">
    <text evidence="12">Is synthesized initially as an inactive proenzyme. Formation of the active enzyme involves a self-maturation process in which the active site pyruvoyl group is generated from an internal serine residue via an autocatalytic post-translational modification. Two non-identical subunits are generated from the proenzyme in this reaction, and the pyruvate is formed at the N-terminus of the alpha chain, which is derived from the carboxyl end of the proenzyme. The autoendoproteolytic cleavage occurs by a canonical serine protease mechanism, in which the side chain hydroxyl group of the serine supplies its oxygen atom to form the C-terminus of the beta chain, while the remainder of the serine residue undergoes an oxidative deamination to produce ammonia and the pyruvoyl prosthetic group on the alpha chain. During this reaction, the Ser that is part of the protease active site of the proenzyme becomes the pyruvoyl prosthetic group, which constitutes an essential element of the active site of the mature decarboxylase.</text>
</comment>
<dbReference type="PANTHER" id="PTHR10067:SF6">
    <property type="entry name" value="PHOSPHATIDYLSERINE DECARBOXYLASE PROENZYME, MITOCHONDRIAL"/>
    <property type="match status" value="1"/>
</dbReference>
<comment type="cofactor">
    <cofactor evidence="12">
        <name>pyruvate</name>
        <dbReference type="ChEBI" id="CHEBI:15361"/>
    </cofactor>
    <text evidence="12">Binds 1 pyruvoyl group covalently per subunit.</text>
</comment>
<dbReference type="HAMAP" id="MF_00662">
    <property type="entry name" value="PS_decarb_PSD_B_type1"/>
    <property type="match status" value="1"/>
</dbReference>
<evidence type="ECO:0000256" key="7">
    <source>
        <dbReference type="ARBA" id="ARBA00023145"/>
    </source>
</evidence>
<comment type="subunit">
    <text evidence="12">Heterodimer of a large membrane-associated beta subunit and a small pyruvoyl-containing alpha subunit.</text>
</comment>
<dbReference type="OrthoDB" id="9802030at2"/>
<evidence type="ECO:0000256" key="1">
    <source>
        <dbReference type="ARBA" id="ARBA00005189"/>
    </source>
</evidence>
<dbReference type="NCBIfam" id="TIGR00163">
    <property type="entry name" value="PS_decarb"/>
    <property type="match status" value="1"/>
</dbReference>
<accession>A0A6I4V4C4</accession>
<dbReference type="GO" id="GO:0006646">
    <property type="term" value="P:phosphatidylethanolamine biosynthetic process"/>
    <property type="evidence" value="ECO:0007669"/>
    <property type="project" value="UniProtKB-UniRule"/>
</dbReference>
<evidence type="ECO:0000256" key="10">
    <source>
        <dbReference type="ARBA" id="ARBA00023264"/>
    </source>
</evidence>
<feature type="active site" description="Charge relay system; for autoendoproteolytic cleavage activity" evidence="12">
    <location>
        <position position="88"/>
    </location>
</feature>
<keyword evidence="14" id="KW-1185">Reference proteome</keyword>
<feature type="active site" description="Schiff-base intermediate with substrate; via pyruvic acid; for decarboxylase activity" evidence="12">
    <location>
        <position position="250"/>
    </location>
</feature>
<dbReference type="InterPro" id="IPR033177">
    <property type="entry name" value="PSD-B"/>
</dbReference>
<evidence type="ECO:0000256" key="11">
    <source>
        <dbReference type="ARBA" id="ARBA00023317"/>
    </source>
</evidence>
<evidence type="ECO:0000313" key="13">
    <source>
        <dbReference type="EMBL" id="MXP47690.1"/>
    </source>
</evidence>
<comment type="pathway">
    <text evidence="1">Lipid metabolism.</text>
</comment>
<comment type="function">
    <text evidence="12">Catalyzes the formation of phosphatidylethanolamine (PtdEtn) from phosphatidylserine (PtdSer).</text>
</comment>
<proteinExistence type="inferred from homology"/>
<evidence type="ECO:0000256" key="4">
    <source>
        <dbReference type="ARBA" id="ARBA00022793"/>
    </source>
</evidence>
<comment type="subcellular location">
    <subcellularLocation>
        <location evidence="12">Cell membrane</location>
        <topology evidence="12">Peripheral membrane protein</topology>
    </subcellularLocation>
</comment>
<dbReference type="InterPro" id="IPR033178">
    <property type="entry name" value="PSD_type1_pro"/>
</dbReference>
<evidence type="ECO:0000313" key="14">
    <source>
        <dbReference type="Proteomes" id="UP000471435"/>
    </source>
</evidence>
<gene>
    <name evidence="12 13" type="primary">psd</name>
    <name evidence="13" type="ORF">GRI43_09885</name>
</gene>
<dbReference type="EMBL" id="WTYP01000002">
    <property type="protein sequence ID" value="MXP47690.1"/>
    <property type="molecule type" value="Genomic_DNA"/>
</dbReference>
<comment type="similarity">
    <text evidence="12">Belongs to the phosphatidylserine decarboxylase family. PSD-B subfamily. Prokaryotic type I sub-subfamily.</text>
</comment>
<evidence type="ECO:0000256" key="8">
    <source>
        <dbReference type="ARBA" id="ARBA00023209"/>
    </source>
</evidence>
<keyword evidence="5 12" id="KW-0443">Lipid metabolism</keyword>
<dbReference type="GO" id="GO:0004609">
    <property type="term" value="F:phosphatidylserine decarboxylase activity"/>
    <property type="evidence" value="ECO:0007669"/>
    <property type="project" value="UniProtKB-UniRule"/>
</dbReference>
<feature type="chain" id="PRO_5026401041" description="Phosphatidylserine decarboxylase alpha chain" evidence="12">
    <location>
        <begin position="250"/>
        <end position="292"/>
    </location>
</feature>
<keyword evidence="3 12" id="KW-0444">Lipid biosynthesis</keyword>
<keyword evidence="7 12" id="KW-0865">Zymogen</keyword>